<keyword evidence="1" id="KW-1133">Transmembrane helix</keyword>
<feature type="transmembrane region" description="Helical" evidence="1">
    <location>
        <begin position="31"/>
        <end position="52"/>
    </location>
</feature>
<keyword evidence="1" id="KW-0472">Membrane</keyword>
<dbReference type="AlphaFoldDB" id="A0A135L1A8"/>
<name>A0A135L1A8_9BACI</name>
<reference evidence="2 3" key="1">
    <citation type="submission" date="2016-02" db="EMBL/GenBank/DDBJ databases">
        <title>Draft Genome for Tepidibacillus decaturensis nov. sp. Strain Z9, an Anaerobic, Moderately Thermophilic and Heterotrophic Bacterium from Deep Subsurface of the Illinois Basin, USA.</title>
        <authorList>
            <person name="Dong Y."/>
            <person name="Chang J.Y."/>
            <person name="Sanford R."/>
            <person name="Fouke B.W."/>
        </authorList>
    </citation>
    <scope>NUCLEOTIDE SEQUENCE [LARGE SCALE GENOMIC DNA]</scope>
    <source>
        <strain evidence="2 3">Z9</strain>
    </source>
</reference>
<dbReference type="EMBL" id="LSKU01000001">
    <property type="protein sequence ID" value="KXG42801.1"/>
    <property type="molecule type" value="Genomic_DNA"/>
</dbReference>
<accession>A0A135L1A8</accession>
<proteinExistence type="predicted"/>
<evidence type="ECO:0000313" key="2">
    <source>
        <dbReference type="EMBL" id="KXG42801.1"/>
    </source>
</evidence>
<protein>
    <submittedName>
        <fullName evidence="2">Uncharacterized protein</fullName>
    </submittedName>
</protein>
<dbReference type="STRING" id="1413211.U473_01205"/>
<evidence type="ECO:0000256" key="1">
    <source>
        <dbReference type="SAM" id="Phobius"/>
    </source>
</evidence>
<dbReference type="Proteomes" id="UP000070352">
    <property type="component" value="Unassembled WGS sequence"/>
</dbReference>
<evidence type="ECO:0000313" key="3">
    <source>
        <dbReference type="Proteomes" id="UP000070352"/>
    </source>
</evidence>
<organism evidence="2 3">
    <name type="scientific">Tepidibacillus decaturensis</name>
    <dbReference type="NCBI Taxonomy" id="1413211"/>
    <lineage>
        <taxon>Bacteria</taxon>
        <taxon>Bacillati</taxon>
        <taxon>Bacillota</taxon>
        <taxon>Bacilli</taxon>
        <taxon>Bacillales</taxon>
        <taxon>Bacillaceae</taxon>
        <taxon>Tepidibacillus</taxon>
    </lineage>
</organism>
<sequence>MVVGLGFLIIIISYRQVKNLLVKKQKRDAYVYLGLMAIAAYLSIGKMLDLYIPNPTNGLRLIFQPIKHWIDKLLS</sequence>
<comment type="caution">
    <text evidence="2">The sequence shown here is derived from an EMBL/GenBank/DDBJ whole genome shotgun (WGS) entry which is preliminary data.</text>
</comment>
<dbReference type="OrthoDB" id="2440830at2"/>
<dbReference type="RefSeq" id="WP_068722595.1">
    <property type="nucleotide sequence ID" value="NZ_LSKU01000001.1"/>
</dbReference>
<keyword evidence="3" id="KW-1185">Reference proteome</keyword>
<keyword evidence="1" id="KW-0812">Transmembrane</keyword>
<gene>
    <name evidence="2" type="ORF">U473_01205</name>
</gene>